<dbReference type="AlphaFoldDB" id="A0AAU8PBI0"/>
<keyword evidence="1" id="KW-0472">Membrane</keyword>
<keyword evidence="1" id="KW-1133">Transmembrane helix</keyword>
<sequence>MLTRVKRFLKEEKGYTTESLVWTSVLGIGAASLAFGLYAAGRFQAGGISDDLKAIVTPSSLPTGTEQVSQMQAGYTGAITGLTITQ</sequence>
<keyword evidence="3" id="KW-1185">Reference proteome</keyword>
<dbReference type="KEGG" id="dku:Desku_0851"/>
<keyword evidence="1" id="KW-0812">Transmembrane</keyword>
<protein>
    <submittedName>
        <fullName evidence="2">Uncharacterized protein</fullName>
    </submittedName>
</protein>
<gene>
    <name evidence="2" type="ordered locus">Desku_0851</name>
</gene>
<evidence type="ECO:0000256" key="1">
    <source>
        <dbReference type="SAM" id="Phobius"/>
    </source>
</evidence>
<reference evidence="3" key="1">
    <citation type="submission" date="2011-05" db="EMBL/GenBank/DDBJ databases">
        <title>Complete sequence of Desulfotomaculum kuznetsovii DSM 6115.</title>
        <authorList>
            <person name="Lucas S."/>
            <person name="Han J."/>
            <person name="Lapidus A."/>
            <person name="Cheng J.-F."/>
            <person name="Goodwin L."/>
            <person name="Pitluck S."/>
            <person name="Peters L."/>
            <person name="Mikhailova N."/>
            <person name="Lu M."/>
            <person name="Saunders E."/>
            <person name="Han C."/>
            <person name="Tapia R."/>
            <person name="Land M."/>
            <person name="Hauser L."/>
            <person name="Kyrpides N."/>
            <person name="Ivanova N."/>
            <person name="Pagani I."/>
            <person name="Nazina T."/>
            <person name="Ivanova A."/>
            <person name="Parshina S."/>
            <person name="Kuever J."/>
            <person name="Muyzer G."/>
            <person name="Plugge C."/>
            <person name="Stams A."/>
            <person name="Woyke T."/>
        </authorList>
    </citation>
    <scope>NUCLEOTIDE SEQUENCE [LARGE SCALE GENOMIC DNA]</scope>
    <source>
        <strain evidence="3">DSM 6115 / VKM B-1805 / 17</strain>
    </source>
</reference>
<name>A0AAU8PBI0_DESK7</name>
<proteinExistence type="predicted"/>
<feature type="transmembrane region" description="Helical" evidence="1">
    <location>
        <begin position="20"/>
        <end position="40"/>
    </location>
</feature>
<dbReference type="RefSeq" id="WP_013821966.1">
    <property type="nucleotide sequence ID" value="NC_015573.1"/>
</dbReference>
<accession>A0AAU8PBI0</accession>
<evidence type="ECO:0000313" key="2">
    <source>
        <dbReference type="EMBL" id="AEG14451.1"/>
    </source>
</evidence>
<dbReference type="EMBL" id="CP002770">
    <property type="protein sequence ID" value="AEG14451.1"/>
    <property type="molecule type" value="Genomic_DNA"/>
</dbReference>
<organism evidence="2 3">
    <name type="scientific">Desulfofundulus kuznetsovii (strain DSM 6115 / VKM B-1805 / 17)</name>
    <name type="common">Desulfotomaculum kuznetsovii</name>
    <dbReference type="NCBI Taxonomy" id="760568"/>
    <lineage>
        <taxon>Bacteria</taxon>
        <taxon>Bacillati</taxon>
        <taxon>Bacillota</taxon>
        <taxon>Clostridia</taxon>
        <taxon>Eubacteriales</taxon>
        <taxon>Peptococcaceae</taxon>
        <taxon>Desulfofundulus</taxon>
    </lineage>
</organism>
<evidence type="ECO:0000313" key="3">
    <source>
        <dbReference type="Proteomes" id="UP000009229"/>
    </source>
</evidence>
<dbReference type="Proteomes" id="UP000009229">
    <property type="component" value="Chromosome"/>
</dbReference>